<evidence type="ECO:0000313" key="3">
    <source>
        <dbReference type="Proteomes" id="UP000473574"/>
    </source>
</evidence>
<proteinExistence type="predicted"/>
<name>A0A6M0S6S3_9CYAN</name>
<feature type="region of interest" description="Disordered" evidence="1">
    <location>
        <begin position="81"/>
        <end position="110"/>
    </location>
</feature>
<dbReference type="AlphaFoldDB" id="A0A6M0S6S3"/>
<dbReference type="Gene3D" id="3.40.50.150">
    <property type="entry name" value="Vaccinia Virus protein VP39"/>
    <property type="match status" value="1"/>
</dbReference>
<reference evidence="2 3" key="1">
    <citation type="journal article" date="2020" name="Microb. Ecol.">
        <title>Ecogenomics of the Marine Benthic Filamentous Cyanobacterium Adonisia.</title>
        <authorList>
            <person name="Walter J.M."/>
            <person name="Coutinho F.H."/>
            <person name="Leomil L."/>
            <person name="Hargreaves P.I."/>
            <person name="Campeao M.E."/>
            <person name="Vieira V.V."/>
            <person name="Silva B.S."/>
            <person name="Fistarol G.O."/>
            <person name="Salomon P.S."/>
            <person name="Sawabe T."/>
            <person name="Mino S."/>
            <person name="Hosokawa M."/>
            <person name="Miyashita H."/>
            <person name="Maruyama F."/>
            <person name="van Verk M.C."/>
            <person name="Dutilh B.E."/>
            <person name="Thompson C.C."/>
            <person name="Thompson F.L."/>
        </authorList>
    </citation>
    <scope>NUCLEOTIDE SEQUENCE [LARGE SCALE GENOMIC DNA]</scope>
    <source>
        <strain evidence="2 3">CCMR0082</strain>
    </source>
</reference>
<sequence>MTSISSYVEGLIEDLITKGAIKTIAIEAAFRSVQRHLLLESFQLSRANKQELVIVSDKMEQEIWRTIYSDSSLVTRFKQTAASSSSHDLEGYEQRKITGEMGVSSASGPP</sequence>
<accession>A0A6M0S6S3</accession>
<feature type="compositionally biased region" description="Basic and acidic residues" evidence="1">
    <location>
        <begin position="87"/>
        <end position="98"/>
    </location>
</feature>
<evidence type="ECO:0000313" key="2">
    <source>
        <dbReference type="EMBL" id="NEZ64145.1"/>
    </source>
</evidence>
<gene>
    <name evidence="2" type="ORF">D0962_15330</name>
</gene>
<comment type="caution">
    <text evidence="2">The sequence shown here is derived from an EMBL/GenBank/DDBJ whole genome shotgun (WGS) entry which is preliminary data.</text>
</comment>
<organism evidence="2 3">
    <name type="scientific">Adonisia turfae CCMR0082</name>
    <dbReference type="NCBI Taxonomy" id="2304604"/>
    <lineage>
        <taxon>Bacteria</taxon>
        <taxon>Bacillati</taxon>
        <taxon>Cyanobacteriota</taxon>
        <taxon>Adonisia</taxon>
        <taxon>Adonisia turfae</taxon>
    </lineage>
</organism>
<dbReference type="EMBL" id="QZCE01000002">
    <property type="protein sequence ID" value="NEZ64145.1"/>
    <property type="molecule type" value="Genomic_DNA"/>
</dbReference>
<dbReference type="Proteomes" id="UP000473574">
    <property type="component" value="Unassembled WGS sequence"/>
</dbReference>
<dbReference type="InterPro" id="IPR029063">
    <property type="entry name" value="SAM-dependent_MTases_sf"/>
</dbReference>
<evidence type="ECO:0000256" key="1">
    <source>
        <dbReference type="SAM" id="MobiDB-lite"/>
    </source>
</evidence>
<protein>
    <submittedName>
        <fullName evidence="2">Uncharacterized protein</fullName>
    </submittedName>
</protein>